<proteinExistence type="predicted"/>
<keyword evidence="1 5" id="KW-0489">Methyltransferase</keyword>
<dbReference type="EMBL" id="LYRP01000001">
    <property type="protein sequence ID" value="OAT78710.1"/>
    <property type="molecule type" value="Genomic_DNA"/>
</dbReference>
<dbReference type="SUPFAM" id="SSF53335">
    <property type="entry name" value="S-adenosyl-L-methionine-dependent methyltransferases"/>
    <property type="match status" value="1"/>
</dbReference>
<dbReference type="Proteomes" id="UP000078225">
    <property type="component" value="Unassembled WGS sequence"/>
</dbReference>
<keyword evidence="3" id="KW-0949">S-adenosyl-L-methionine</keyword>
<dbReference type="InterPro" id="IPR041698">
    <property type="entry name" value="Methyltransf_25"/>
</dbReference>
<keyword evidence="2 5" id="KW-0808">Transferase</keyword>
<protein>
    <submittedName>
        <fullName evidence="5">SAM-dependent methyltransferase</fullName>
    </submittedName>
</protein>
<dbReference type="Pfam" id="PF13649">
    <property type="entry name" value="Methyltransf_25"/>
    <property type="match status" value="1"/>
</dbReference>
<dbReference type="RefSeq" id="WP_064594523.1">
    <property type="nucleotide sequence ID" value="NZ_LYRP01000001.1"/>
</dbReference>
<name>A0A1B7L8Z0_9ENTR</name>
<accession>A0A1B7L8Z0</accession>
<evidence type="ECO:0000259" key="4">
    <source>
        <dbReference type="Pfam" id="PF13649"/>
    </source>
</evidence>
<dbReference type="PANTHER" id="PTHR43464:SF19">
    <property type="entry name" value="UBIQUINONE BIOSYNTHESIS O-METHYLTRANSFERASE, MITOCHONDRIAL"/>
    <property type="match status" value="1"/>
</dbReference>
<evidence type="ECO:0000256" key="3">
    <source>
        <dbReference type="ARBA" id="ARBA00022691"/>
    </source>
</evidence>
<organism evidence="5 6">
    <name type="scientific">Mangrovibacter phragmitis</name>
    <dbReference type="NCBI Taxonomy" id="1691903"/>
    <lineage>
        <taxon>Bacteria</taxon>
        <taxon>Pseudomonadati</taxon>
        <taxon>Pseudomonadota</taxon>
        <taxon>Gammaproteobacteria</taxon>
        <taxon>Enterobacterales</taxon>
        <taxon>Enterobacteriaceae</taxon>
        <taxon>Mangrovibacter</taxon>
    </lineage>
</organism>
<dbReference type="InterPro" id="IPR029063">
    <property type="entry name" value="SAM-dependent_MTases_sf"/>
</dbReference>
<dbReference type="CDD" id="cd02440">
    <property type="entry name" value="AdoMet_MTases"/>
    <property type="match status" value="1"/>
</dbReference>
<evidence type="ECO:0000256" key="2">
    <source>
        <dbReference type="ARBA" id="ARBA00022679"/>
    </source>
</evidence>
<dbReference type="Gene3D" id="3.40.50.150">
    <property type="entry name" value="Vaccinia Virus protein VP39"/>
    <property type="match status" value="1"/>
</dbReference>
<comment type="caution">
    <text evidence="5">The sequence shown here is derived from an EMBL/GenBank/DDBJ whole genome shotgun (WGS) entry which is preliminary data.</text>
</comment>
<dbReference type="OrthoDB" id="9791837at2"/>
<keyword evidence="6" id="KW-1185">Reference proteome</keyword>
<dbReference type="PANTHER" id="PTHR43464">
    <property type="entry name" value="METHYLTRANSFERASE"/>
    <property type="match status" value="1"/>
</dbReference>
<evidence type="ECO:0000256" key="1">
    <source>
        <dbReference type="ARBA" id="ARBA00022603"/>
    </source>
</evidence>
<sequence length="245" mass="26959">MKQNKYDDAAFFDKYAAMARSVEGLSAAGEWPAFQAMLPPLAGKYVLDLGCGYGWHCFYAQAQGAAAVTGVDISAKMLARAQQAPGAERISWRQAAMEDYHPESGAFDVVLSSLAFHYVADWPALCRKVVQALKPGGSFVFSVEHPVFTAAGTQAWHCDDEGKPLHWPVDHYFSTGRRETCFLGESVVKYHRTLTDWLAPLFALQLHVNGLSEPQPSTHLLATVPGMQDELRRPMMLIISVSKPA</sequence>
<feature type="domain" description="Methyltransferase" evidence="4">
    <location>
        <begin position="46"/>
        <end position="137"/>
    </location>
</feature>
<dbReference type="STRING" id="1691903.A9B99_03075"/>
<evidence type="ECO:0000313" key="6">
    <source>
        <dbReference type="Proteomes" id="UP000078225"/>
    </source>
</evidence>
<dbReference type="AlphaFoldDB" id="A0A1B7L8Z0"/>
<evidence type="ECO:0000313" key="5">
    <source>
        <dbReference type="EMBL" id="OAT78710.1"/>
    </source>
</evidence>
<dbReference type="GO" id="GO:0008168">
    <property type="term" value="F:methyltransferase activity"/>
    <property type="evidence" value="ECO:0007669"/>
    <property type="project" value="UniProtKB-KW"/>
</dbReference>
<gene>
    <name evidence="5" type="ORF">A9B99_03075</name>
</gene>
<dbReference type="GO" id="GO:0032259">
    <property type="term" value="P:methylation"/>
    <property type="evidence" value="ECO:0007669"/>
    <property type="project" value="UniProtKB-KW"/>
</dbReference>
<reference evidence="6" key="1">
    <citation type="submission" date="2016-05" db="EMBL/GenBank/DDBJ databases">
        <authorList>
            <person name="Behera P."/>
            <person name="Vaishampayan P."/>
            <person name="Singh N."/>
            <person name="Raina V."/>
            <person name="Suar M."/>
            <person name="Pattnaik A."/>
            <person name="Rastogi G."/>
        </authorList>
    </citation>
    <scope>NUCLEOTIDE SEQUENCE [LARGE SCALE GENOMIC DNA]</scope>
    <source>
        <strain evidence="6">MP23</strain>
    </source>
</reference>